<keyword evidence="2" id="KW-0472">Membrane</keyword>
<feature type="compositionally biased region" description="Low complexity" evidence="1">
    <location>
        <begin position="227"/>
        <end position="238"/>
    </location>
</feature>
<keyword evidence="2" id="KW-1133">Transmembrane helix</keyword>
<reference evidence="4" key="1">
    <citation type="submission" date="2023-02" db="EMBL/GenBank/DDBJ databases">
        <title>Nocardiopsis ansamitocini NBRC 112285.</title>
        <authorList>
            <person name="Ichikawa N."/>
            <person name="Sato H."/>
            <person name="Tonouchi N."/>
        </authorList>
    </citation>
    <scope>NUCLEOTIDE SEQUENCE</scope>
    <source>
        <strain evidence="4">NBRC 112285</strain>
    </source>
</reference>
<evidence type="ECO:0000256" key="2">
    <source>
        <dbReference type="SAM" id="Phobius"/>
    </source>
</evidence>
<feature type="region of interest" description="Disordered" evidence="1">
    <location>
        <begin position="213"/>
        <end position="245"/>
    </location>
</feature>
<keyword evidence="2" id="KW-0812">Transmembrane</keyword>
<proteinExistence type="predicted"/>
<comment type="caution">
    <text evidence="4">The sequence shown here is derived from an EMBL/GenBank/DDBJ whole genome shotgun (WGS) entry which is preliminary data.</text>
</comment>
<evidence type="ECO:0000256" key="3">
    <source>
        <dbReference type="SAM" id="SignalP"/>
    </source>
</evidence>
<feature type="transmembrane region" description="Helical" evidence="2">
    <location>
        <begin position="442"/>
        <end position="464"/>
    </location>
</feature>
<feature type="signal peptide" evidence="3">
    <location>
        <begin position="1"/>
        <end position="19"/>
    </location>
</feature>
<feature type="transmembrane region" description="Helical" evidence="2">
    <location>
        <begin position="476"/>
        <end position="496"/>
    </location>
</feature>
<accession>A0A9W6UI93</accession>
<evidence type="ECO:0000313" key="5">
    <source>
        <dbReference type="Proteomes" id="UP001165092"/>
    </source>
</evidence>
<dbReference type="Gene3D" id="3.40.50.2300">
    <property type="match status" value="2"/>
</dbReference>
<feature type="region of interest" description="Disordered" evidence="1">
    <location>
        <begin position="57"/>
        <end position="104"/>
    </location>
</feature>
<dbReference type="InterPro" id="IPR028082">
    <property type="entry name" value="Peripla_BP_I"/>
</dbReference>
<feature type="compositionally biased region" description="Basic and acidic residues" evidence="1">
    <location>
        <begin position="92"/>
        <end position="104"/>
    </location>
</feature>
<dbReference type="Proteomes" id="UP001165092">
    <property type="component" value="Unassembled WGS sequence"/>
</dbReference>
<protein>
    <submittedName>
        <fullName evidence="4">Uncharacterized protein</fullName>
    </submittedName>
</protein>
<dbReference type="AlphaFoldDB" id="A0A9W6UI93"/>
<organism evidence="4 5">
    <name type="scientific">Nocardiopsis ansamitocini</name>
    <dbReference type="NCBI Taxonomy" id="1670832"/>
    <lineage>
        <taxon>Bacteria</taxon>
        <taxon>Bacillati</taxon>
        <taxon>Actinomycetota</taxon>
        <taxon>Actinomycetes</taxon>
        <taxon>Streptosporangiales</taxon>
        <taxon>Nocardiopsidaceae</taxon>
        <taxon>Nocardiopsis</taxon>
    </lineage>
</organism>
<feature type="chain" id="PRO_5040774266" evidence="3">
    <location>
        <begin position="20"/>
        <end position="1257"/>
    </location>
</feature>
<dbReference type="EMBL" id="BSQG01000002">
    <property type="protein sequence ID" value="GLU47449.1"/>
    <property type="molecule type" value="Genomic_DNA"/>
</dbReference>
<dbReference type="SUPFAM" id="SSF53822">
    <property type="entry name" value="Periplasmic binding protein-like I"/>
    <property type="match status" value="1"/>
</dbReference>
<evidence type="ECO:0000256" key="1">
    <source>
        <dbReference type="SAM" id="MobiDB-lite"/>
    </source>
</evidence>
<feature type="compositionally biased region" description="Polar residues" evidence="1">
    <location>
        <begin position="216"/>
        <end position="226"/>
    </location>
</feature>
<keyword evidence="5" id="KW-1185">Reference proteome</keyword>
<sequence>MWISVTSVTLLLPFGPAQARGQTFGRSVAVSDIGQGQKVTKDVYWFKTFDDPTVRTSVHVQPIARPGTARPQTSTHGRPRFPDEESMTPSPHEGDRPSGRERRSDPLAFVSLFDALRRPPSLLERSQQAAADRALRKRGDADRYDSREGVFGLGDTPLPVVELVVAEPATGGKPAQDHGVRRAQEARRLRRGGFRSWLPSLLFPRSSLPEYAEQGVSRSGADSPTAQQSVPSPGVSSSEPDRTGTDADLVTRALVVRAANQPMALLHQAEDKYRTSPEGFVKESGPLFQTRMDVQALVDAIKGTPSGVPEEQARDRAAPEPPSFPRVESLFRLFDVFAADRFEQQGQSDQGGRLGTGQEIAQALRLHELGAWRVGRTAAIPGRPLTRFWRFVVSTIGSWIYRRFYRVLYEGLSLFWRPRRQGDNGKSSGRADLNFDLFDAKVLTPLGVVLNISILGLLVTGVTLNLPKDLVEGFTAILLLLVLGVYRLIGYVCWGYPWQPYRWLARQPYRLDTEADRRQRWGSRRAYRAVAERAGKEYAELVLSETGRTSADRIHQMRLLIVNAFLTDLDAAYGPFPWYQWRRAARARGLLRPALVVDRARTRWNGGDTVQDPTVSTAVGTARAADVLFLVEEIRTSQYFPDPLVVVVLRAEGMPPTRFGSRVPSRAEAPGRLADDVVAWQLLRRRLGRLGAGRTLSFDISASADQRRGENAVAAPTFLPTRSMRVRSAMPAAALLLALVLLAGVSVVAYDQSTGNECWWGRRFAEQPDQILQLPKPEGVQGPSPFDCVGFTDGSYVFHERLGAAQETIAEQNVQAEAGPHVTVVYFAALSVDDDTAQRALLAGVHGELVGLALRQREYNALRSDDELRIRILLANAGPVLRHGVEVAEAVAAEAARDPGVVAALGFGQSRQSTRDAISVLAKAGIPMIATTPTFDDIDLVNGRHSDFFFPLAPSNTRIATQAAAWAREGVTTDKGQLPRAERVAVFWQRSKEDLYGGQLASVFMGEFNRPGALGGGIPGGVALDAGYDPQGTGLRDTVRSVCQEEPDMVYYAGRSDQFPLFQDELLLADGCQGGVSIMAGDDIVKYVSDQGASDSDFPLYYTPLAADGGWGAVTEDDAGKGAFYGKFADLVAAIPIRSATPAERPSVPHGVMAYDALTVIGEALADARRNQDPADSAALPTGLAPSLLSGRLGVPGVSGYISYGTPGERGNWIEDKLIQLVLARLGAEPVTIAACGRVSDLDDQSEANLAANGCVR</sequence>
<gene>
    <name evidence="4" type="ORF">Nans01_18000</name>
</gene>
<keyword evidence="3" id="KW-0732">Signal</keyword>
<evidence type="ECO:0000313" key="4">
    <source>
        <dbReference type="EMBL" id="GLU47449.1"/>
    </source>
</evidence>
<name>A0A9W6UI93_9ACTN</name>